<proteinExistence type="predicted"/>
<dbReference type="RefSeq" id="WP_007466051.1">
    <property type="nucleotide sequence ID" value="NZ_HF570108.1"/>
</dbReference>
<evidence type="ECO:0000256" key="1">
    <source>
        <dbReference type="SAM" id="MobiDB-lite"/>
    </source>
</evidence>
<dbReference type="EMBL" id="CAIE01000044">
    <property type="protein sequence ID" value="CCH21791.1"/>
    <property type="molecule type" value="Genomic_DNA"/>
</dbReference>
<comment type="caution">
    <text evidence="3">The sequence shown here is derived from an EMBL/GenBank/DDBJ whole genome shotgun (WGS) entry which is preliminary data.</text>
</comment>
<keyword evidence="4" id="KW-1185">Reference proteome</keyword>
<feature type="compositionally biased region" description="Low complexity" evidence="1">
    <location>
        <begin position="47"/>
        <end position="66"/>
    </location>
</feature>
<reference evidence="4" key="1">
    <citation type="journal article" date="2012" name="J. Bacteriol.">
        <title>Genome Sequence of Micromonospora lupini Lupac 08, Isolated from Root Nodules of Lupinus angustifolius.</title>
        <authorList>
            <person name="Alonso-Vega P."/>
            <person name="Normand P."/>
            <person name="Bacigalupe R."/>
            <person name="Pujic P."/>
            <person name="Lajus A."/>
            <person name="Vallenet D."/>
            <person name="Carro L."/>
            <person name="Coll P."/>
            <person name="Trujillo M.E."/>
        </authorList>
    </citation>
    <scope>NUCLEOTIDE SEQUENCE [LARGE SCALE GENOMIC DNA]</scope>
    <source>
        <strain evidence="4">Lupac 08</strain>
    </source>
</reference>
<evidence type="ECO:0000313" key="3">
    <source>
        <dbReference type="EMBL" id="CCH21791.1"/>
    </source>
</evidence>
<feature type="compositionally biased region" description="Polar residues" evidence="1">
    <location>
        <begin position="69"/>
        <end position="81"/>
    </location>
</feature>
<feature type="transmembrane region" description="Helical" evidence="2">
    <location>
        <begin position="18"/>
        <end position="35"/>
    </location>
</feature>
<organism evidence="3 4">
    <name type="scientific">Micromonospora lupini str. Lupac 08</name>
    <dbReference type="NCBI Taxonomy" id="1150864"/>
    <lineage>
        <taxon>Bacteria</taxon>
        <taxon>Bacillati</taxon>
        <taxon>Actinomycetota</taxon>
        <taxon>Actinomycetes</taxon>
        <taxon>Micromonosporales</taxon>
        <taxon>Micromonosporaceae</taxon>
        <taxon>Micromonospora</taxon>
    </lineage>
</organism>
<evidence type="ECO:0000313" key="4">
    <source>
        <dbReference type="Proteomes" id="UP000003448"/>
    </source>
</evidence>
<name>I0LD94_9ACTN</name>
<keyword evidence="2" id="KW-0812">Transmembrane</keyword>
<sequence length="249" mass="25413">MRLTVGPLPPAVYWRRRAVVLGAGLLFLIVLLYSCTGSSRSGGRPNAGASPTSTPSSTASPGPAGPLLSPQTGAPSASGSADPNAPDRSADPNATDPSPETTSNDPPPGSAAGSVDDGTCTDAEISVTSVARPTSVQRGAVVDLQLKIKNTSERTCSRNVGADLQEIFIKAGADKVWSSDTCGKVQGSDVQSFTPGFERSYQVGWNGRDTTRCDGAGLAAGPFPPAGTYQVFARVGTKYSAPVKITITG</sequence>
<feature type="compositionally biased region" description="Polar residues" evidence="1">
    <location>
        <begin position="95"/>
        <end position="104"/>
    </location>
</feature>
<accession>I0LD94</accession>
<keyword evidence="2" id="KW-1133">Transmembrane helix</keyword>
<keyword evidence="2" id="KW-0472">Membrane</keyword>
<feature type="region of interest" description="Disordered" evidence="1">
    <location>
        <begin position="39"/>
        <end position="119"/>
    </location>
</feature>
<evidence type="ECO:0000256" key="2">
    <source>
        <dbReference type="SAM" id="Phobius"/>
    </source>
</evidence>
<protein>
    <submittedName>
        <fullName evidence="3">Uncharacterized protein</fullName>
    </submittedName>
</protein>
<dbReference type="AlphaFoldDB" id="I0LD94"/>
<dbReference type="PROSITE" id="PS51257">
    <property type="entry name" value="PROKAR_LIPOPROTEIN"/>
    <property type="match status" value="1"/>
</dbReference>
<dbReference type="Proteomes" id="UP000003448">
    <property type="component" value="Unassembled WGS sequence"/>
</dbReference>
<dbReference type="STRING" id="1150864.MILUP08_46691"/>
<dbReference type="OrthoDB" id="5189092at2"/>
<gene>
    <name evidence="3" type="ORF">MILUP08_46691</name>
</gene>
<dbReference type="eggNOG" id="COG1572">
    <property type="taxonomic scope" value="Bacteria"/>
</dbReference>